<evidence type="ECO:0000313" key="2">
    <source>
        <dbReference type="Proteomes" id="UP000621492"/>
    </source>
</evidence>
<reference evidence="1" key="1">
    <citation type="journal article" date="2014" name="Int. J. Syst. Evol. Microbiol.">
        <title>Complete genome sequence of Corynebacterium casei LMG S-19264T (=DSM 44701T), isolated from a smear-ripened cheese.</title>
        <authorList>
            <consortium name="US DOE Joint Genome Institute (JGI-PGF)"/>
            <person name="Walter F."/>
            <person name="Albersmeier A."/>
            <person name="Kalinowski J."/>
            <person name="Ruckert C."/>
        </authorList>
    </citation>
    <scope>NUCLEOTIDE SEQUENCE</scope>
    <source>
        <strain evidence="1">CGMCC 1.15454</strain>
    </source>
</reference>
<accession>A0A9W5TXC2</accession>
<reference evidence="1" key="2">
    <citation type="submission" date="2020-09" db="EMBL/GenBank/DDBJ databases">
        <authorList>
            <person name="Sun Q."/>
            <person name="Zhou Y."/>
        </authorList>
    </citation>
    <scope>NUCLEOTIDE SEQUENCE</scope>
    <source>
        <strain evidence="1">CGMCC 1.15454</strain>
    </source>
</reference>
<proteinExistence type="predicted"/>
<dbReference type="RefSeq" id="WP_088049739.1">
    <property type="nucleotide sequence ID" value="NZ_BMJD01000010.1"/>
</dbReference>
<comment type="caution">
    <text evidence="1">The sequence shown here is derived from an EMBL/GenBank/DDBJ whole genome shotgun (WGS) entry which is preliminary data.</text>
</comment>
<evidence type="ECO:0008006" key="3">
    <source>
        <dbReference type="Google" id="ProtNLM"/>
    </source>
</evidence>
<evidence type="ECO:0000313" key="1">
    <source>
        <dbReference type="EMBL" id="GGB39934.1"/>
    </source>
</evidence>
<gene>
    <name evidence="1" type="ORF">GCM10011409_16830</name>
</gene>
<keyword evidence="2" id="KW-1185">Reference proteome</keyword>
<dbReference type="Proteomes" id="UP000621492">
    <property type="component" value="Unassembled WGS sequence"/>
</dbReference>
<dbReference type="AlphaFoldDB" id="A0A9W5TXC2"/>
<protein>
    <recommendedName>
        <fullName evidence="3">Phosphatidylinositol kinase</fullName>
    </recommendedName>
</protein>
<name>A0A9W5TXC2_9BACI</name>
<organism evidence="1 2">
    <name type="scientific">Lentibacillus populi</name>
    <dbReference type="NCBI Taxonomy" id="1827502"/>
    <lineage>
        <taxon>Bacteria</taxon>
        <taxon>Bacillati</taxon>
        <taxon>Bacillota</taxon>
        <taxon>Bacilli</taxon>
        <taxon>Bacillales</taxon>
        <taxon>Bacillaceae</taxon>
        <taxon>Lentibacillus</taxon>
    </lineage>
</organism>
<dbReference type="EMBL" id="BMJD01000010">
    <property type="protein sequence ID" value="GGB39934.1"/>
    <property type="molecule type" value="Genomic_DNA"/>
</dbReference>
<sequence length="110" mass="12770">MKQDYHHIYELCKDHMHSYVLAELVDGSKVDGIVTGLDDEYVYLAIPLEQYEHHTQPEMNHQNRQFGYGYPGYGYPGGFGYPGYGYPPRRFRRLILPLAALTALSVLPWY</sequence>